<reference evidence="1 2" key="1">
    <citation type="submission" date="2021-02" db="EMBL/GenBank/DDBJ databases">
        <authorList>
            <person name="Vanwijnsberghe S."/>
        </authorList>
    </citation>
    <scope>NUCLEOTIDE SEQUENCE [LARGE SCALE GENOMIC DNA]</scope>
    <source>
        <strain evidence="1 2">LMG 31837</strain>
    </source>
</reference>
<dbReference type="Proteomes" id="UP000672526">
    <property type="component" value="Unassembled WGS sequence"/>
</dbReference>
<organism evidence="1 2">
    <name type="scientific">Paraburkholderia haematera</name>
    <dbReference type="NCBI Taxonomy" id="2793077"/>
    <lineage>
        <taxon>Bacteria</taxon>
        <taxon>Pseudomonadati</taxon>
        <taxon>Pseudomonadota</taxon>
        <taxon>Betaproteobacteria</taxon>
        <taxon>Burkholderiales</taxon>
        <taxon>Burkholderiaceae</taxon>
        <taxon>Paraburkholderia</taxon>
    </lineage>
</organism>
<name>A0ABM8QSU1_9BURK</name>
<gene>
    <name evidence="1" type="ORF">R69888_01265</name>
</gene>
<sequence>MTTEPTYALTHVLRMRGIETKPADMNRVMHAAGVLVKAFRASGKDPSKVKPYWKLGEAGERIAVEVENQRSPEPVVQYFDGRFDELLDYLAPTIDAMVREGEIKPVARDHEKGEQYRAALEVQQRKHAGEAF</sequence>
<evidence type="ECO:0000313" key="1">
    <source>
        <dbReference type="EMBL" id="CAE6713595.1"/>
    </source>
</evidence>
<accession>A0ABM8QSU1</accession>
<proteinExistence type="predicted"/>
<protein>
    <submittedName>
        <fullName evidence="1">Uncharacterized protein</fullName>
    </submittedName>
</protein>
<evidence type="ECO:0000313" key="2">
    <source>
        <dbReference type="Proteomes" id="UP000672526"/>
    </source>
</evidence>
<dbReference type="EMBL" id="CAJNBK010000002">
    <property type="protein sequence ID" value="CAE6713595.1"/>
    <property type="molecule type" value="Genomic_DNA"/>
</dbReference>
<comment type="caution">
    <text evidence="1">The sequence shown here is derived from an EMBL/GenBank/DDBJ whole genome shotgun (WGS) entry which is preliminary data.</text>
</comment>
<keyword evidence="2" id="KW-1185">Reference proteome</keyword>